<keyword evidence="10 11" id="KW-0325">Glycoprotein</keyword>
<comment type="function">
    <text evidence="11">Catalyzes the transfer of galactose onto proteins or lipids.</text>
</comment>
<comment type="subcellular location">
    <subcellularLocation>
        <location evidence="1 11">Membrane</location>
        <topology evidence="1 11">Single-pass type II membrane protein</topology>
    </subcellularLocation>
</comment>
<dbReference type="EC" id="2.4.1.-" evidence="11"/>
<dbReference type="GO" id="GO:0005794">
    <property type="term" value="C:Golgi apparatus"/>
    <property type="evidence" value="ECO:0007669"/>
    <property type="project" value="TreeGrafter"/>
</dbReference>
<evidence type="ECO:0000313" key="14">
    <source>
        <dbReference type="EMBL" id="CAK1546889.1"/>
    </source>
</evidence>
<organism evidence="14 15">
    <name type="scientific">Leptosia nina</name>
    <dbReference type="NCBI Taxonomy" id="320188"/>
    <lineage>
        <taxon>Eukaryota</taxon>
        <taxon>Metazoa</taxon>
        <taxon>Ecdysozoa</taxon>
        <taxon>Arthropoda</taxon>
        <taxon>Hexapoda</taxon>
        <taxon>Insecta</taxon>
        <taxon>Pterygota</taxon>
        <taxon>Neoptera</taxon>
        <taxon>Endopterygota</taxon>
        <taxon>Lepidoptera</taxon>
        <taxon>Glossata</taxon>
        <taxon>Ditrysia</taxon>
        <taxon>Papilionoidea</taxon>
        <taxon>Pieridae</taxon>
        <taxon>Pierinae</taxon>
        <taxon>Leptosia</taxon>
    </lineage>
</organism>
<dbReference type="AlphaFoldDB" id="A0AAV1JFS0"/>
<dbReference type="GO" id="GO:0016020">
    <property type="term" value="C:membrane"/>
    <property type="evidence" value="ECO:0007669"/>
    <property type="project" value="UniProtKB-SubCell"/>
</dbReference>
<dbReference type="InterPro" id="IPR003859">
    <property type="entry name" value="Galactosyl_T"/>
</dbReference>
<dbReference type="InterPro" id="IPR027995">
    <property type="entry name" value="Galactosyl_T_N"/>
</dbReference>
<proteinExistence type="inferred from homology"/>
<dbReference type="GO" id="GO:0008378">
    <property type="term" value="F:galactosyltransferase activity"/>
    <property type="evidence" value="ECO:0007669"/>
    <property type="project" value="TreeGrafter"/>
</dbReference>
<evidence type="ECO:0000256" key="2">
    <source>
        <dbReference type="ARBA" id="ARBA00004922"/>
    </source>
</evidence>
<dbReference type="Gene3D" id="3.90.550.10">
    <property type="entry name" value="Spore Coat Polysaccharide Biosynthesis Protein SpsA, Chain A"/>
    <property type="match status" value="1"/>
</dbReference>
<dbReference type="Pfam" id="PF13733">
    <property type="entry name" value="Glyco_transf_7N"/>
    <property type="match status" value="1"/>
</dbReference>
<accession>A0AAV1JFS0</accession>
<evidence type="ECO:0000256" key="6">
    <source>
        <dbReference type="ARBA" id="ARBA00022692"/>
    </source>
</evidence>
<keyword evidence="5 11" id="KW-0808">Transferase</keyword>
<evidence type="ECO:0000256" key="4">
    <source>
        <dbReference type="ARBA" id="ARBA00022676"/>
    </source>
</evidence>
<evidence type="ECO:0000256" key="7">
    <source>
        <dbReference type="ARBA" id="ARBA00022968"/>
    </source>
</evidence>
<evidence type="ECO:0000256" key="1">
    <source>
        <dbReference type="ARBA" id="ARBA00004606"/>
    </source>
</evidence>
<dbReference type="EMBL" id="CAVLEF010000009">
    <property type="protein sequence ID" value="CAK1546889.1"/>
    <property type="molecule type" value="Genomic_DNA"/>
</dbReference>
<evidence type="ECO:0000313" key="15">
    <source>
        <dbReference type="Proteomes" id="UP001497472"/>
    </source>
</evidence>
<protein>
    <recommendedName>
        <fullName evidence="11">Beta-1,4-N-acetylgalactosaminyltransferase</fullName>
        <ecNumber evidence="11">2.4.1.-</ecNumber>
    </recommendedName>
    <alternativeName>
        <fullName evidence="11">Beta-4-GalNAcT</fullName>
    </alternativeName>
</protein>
<keyword evidence="9 11" id="KW-0472">Membrane</keyword>
<dbReference type="GO" id="GO:0005975">
    <property type="term" value="P:carbohydrate metabolic process"/>
    <property type="evidence" value="ECO:0007669"/>
    <property type="project" value="InterPro"/>
</dbReference>
<dbReference type="PRINTS" id="PR02050">
    <property type="entry name" value="B14GALTRFASE"/>
</dbReference>
<dbReference type="Proteomes" id="UP001497472">
    <property type="component" value="Unassembled WGS sequence"/>
</dbReference>
<name>A0AAV1JFS0_9NEOP</name>
<comment type="pathway">
    <text evidence="2 11">Protein modification; protein glycosylation.</text>
</comment>
<keyword evidence="4 11" id="KW-0328">Glycosyltransferase</keyword>
<evidence type="ECO:0000256" key="11">
    <source>
        <dbReference type="RuleBase" id="RU368121"/>
    </source>
</evidence>
<evidence type="ECO:0000256" key="5">
    <source>
        <dbReference type="ARBA" id="ARBA00022679"/>
    </source>
</evidence>
<feature type="domain" description="Galactosyltransferase N-terminal" evidence="13">
    <location>
        <begin position="96"/>
        <end position="195"/>
    </location>
</feature>
<comment type="similarity">
    <text evidence="3 11">Belongs to the glycosyltransferase 7 family.</text>
</comment>
<dbReference type="PANTHER" id="PTHR19300">
    <property type="entry name" value="BETA-1,4-GALACTOSYLTRANSFERASE"/>
    <property type="match status" value="1"/>
</dbReference>
<keyword evidence="11" id="KW-0464">Manganese</keyword>
<keyword evidence="11" id="KW-0479">Metal-binding</keyword>
<evidence type="ECO:0000256" key="10">
    <source>
        <dbReference type="ARBA" id="ARBA00023180"/>
    </source>
</evidence>
<evidence type="ECO:0000256" key="9">
    <source>
        <dbReference type="ARBA" id="ARBA00023136"/>
    </source>
</evidence>
<dbReference type="GO" id="GO:0046872">
    <property type="term" value="F:metal ion binding"/>
    <property type="evidence" value="ECO:0007669"/>
    <property type="project" value="UniProtKB-UniRule"/>
</dbReference>
<gene>
    <name evidence="14" type="ORF">LNINA_LOCUS6396</name>
</gene>
<reference evidence="14 15" key="1">
    <citation type="submission" date="2023-11" db="EMBL/GenBank/DDBJ databases">
        <authorList>
            <person name="Okamura Y."/>
        </authorList>
    </citation>
    <scope>NUCLEOTIDE SEQUENCE [LARGE SCALE GENOMIC DNA]</scope>
</reference>
<evidence type="ECO:0000256" key="3">
    <source>
        <dbReference type="ARBA" id="ARBA00005735"/>
    </source>
</evidence>
<dbReference type="GO" id="GO:0033842">
    <property type="term" value="F:N-acetyl-beta-glucosaminyl-derivative 4-beta-N-acetylgalactosaminyltransferase activity"/>
    <property type="evidence" value="ECO:0007669"/>
    <property type="project" value="TreeGrafter"/>
</dbReference>
<dbReference type="GO" id="GO:0006688">
    <property type="term" value="P:glycosphingolipid biosynthetic process"/>
    <property type="evidence" value="ECO:0007669"/>
    <property type="project" value="TreeGrafter"/>
</dbReference>
<sequence length="322" mass="37593">MRRWLPLKRLQKVDVKTCIVIVLCLIAIIQFIACFGVFDYEYIPRDEIERKLYLHASPNVRKSSKADCRYENVYQKVFPDDWEIKKSVNDFVPQGIANGSYTPTDCLPLISVALLVTYRKRQNQLDIFVPFIHNFLRKQNIHYKLYVIEQQDDKLFNKGLLYNIGVQYAMADKFPCLIMHDVDLLPLNSANLYSCLHQPRHMSASIDKFRFNLPYKTLTGGVLSIRTDQYTKINGFSNKFLGWGGEDDEFALRITKHGLNILRFPPDISRYTMLVHKQEKKNVARHQMLVNPNPEKDGLNAMPFHITTQHTHRLFALIKVQT</sequence>
<dbReference type="Pfam" id="PF02709">
    <property type="entry name" value="Glyco_transf_7C"/>
    <property type="match status" value="1"/>
</dbReference>
<comment type="cofactor">
    <cofactor evidence="11">
        <name>Mn(2+)</name>
        <dbReference type="ChEBI" id="CHEBI:29035"/>
    </cofactor>
</comment>
<dbReference type="InterPro" id="IPR027791">
    <property type="entry name" value="Galactosyl_T_C"/>
</dbReference>
<keyword evidence="8 11" id="KW-1133">Transmembrane helix</keyword>
<dbReference type="SUPFAM" id="SSF53448">
    <property type="entry name" value="Nucleotide-diphospho-sugar transferases"/>
    <property type="match status" value="1"/>
</dbReference>
<evidence type="ECO:0000256" key="8">
    <source>
        <dbReference type="ARBA" id="ARBA00022989"/>
    </source>
</evidence>
<keyword evidence="15" id="KW-1185">Reference proteome</keyword>
<feature type="transmembrane region" description="Helical" evidence="11">
    <location>
        <begin position="20"/>
        <end position="38"/>
    </location>
</feature>
<evidence type="ECO:0000259" key="12">
    <source>
        <dbReference type="Pfam" id="PF02709"/>
    </source>
</evidence>
<evidence type="ECO:0000259" key="13">
    <source>
        <dbReference type="Pfam" id="PF13733"/>
    </source>
</evidence>
<dbReference type="InterPro" id="IPR029044">
    <property type="entry name" value="Nucleotide-diphossugar_trans"/>
</dbReference>
<keyword evidence="6 11" id="KW-0812">Transmembrane</keyword>
<dbReference type="PANTHER" id="PTHR19300:SF48">
    <property type="entry name" value="BETA-1,4-N-ACETYLGALACTOSAMINYLTRANSFERASE"/>
    <property type="match status" value="1"/>
</dbReference>
<feature type="domain" description="Galactosyltransferase C-terminal" evidence="12">
    <location>
        <begin position="200"/>
        <end position="277"/>
    </location>
</feature>
<keyword evidence="7 11" id="KW-0735">Signal-anchor</keyword>
<comment type="caution">
    <text evidence="14">The sequence shown here is derived from an EMBL/GenBank/DDBJ whole genome shotgun (WGS) entry which is preliminary data.</text>
</comment>